<comment type="catalytic activity">
    <reaction evidence="1">
        <text>a myo-inositol phosphate + H2O = myo-inositol + phosphate</text>
        <dbReference type="Rhea" id="RHEA:24056"/>
        <dbReference type="ChEBI" id="CHEBI:15377"/>
        <dbReference type="ChEBI" id="CHEBI:17268"/>
        <dbReference type="ChEBI" id="CHEBI:43474"/>
        <dbReference type="ChEBI" id="CHEBI:84139"/>
        <dbReference type="EC" id="3.1.3.25"/>
    </reaction>
</comment>
<dbReference type="Gene3D" id="3.40.190.80">
    <property type="match status" value="1"/>
</dbReference>
<dbReference type="PROSITE" id="PS00630">
    <property type="entry name" value="IMP_2"/>
    <property type="match status" value="1"/>
</dbReference>
<evidence type="ECO:0000256" key="4">
    <source>
        <dbReference type="ARBA" id="ARBA00022801"/>
    </source>
</evidence>
<dbReference type="PANTHER" id="PTHR20854:SF4">
    <property type="entry name" value="INOSITOL-1-MONOPHOSPHATASE-RELATED"/>
    <property type="match status" value="1"/>
</dbReference>
<dbReference type="Gene3D" id="3.30.540.10">
    <property type="entry name" value="Fructose-1,6-Bisphosphatase, subunit A, domain 1"/>
    <property type="match status" value="1"/>
</dbReference>
<keyword evidence="4" id="KW-0378">Hydrolase</keyword>
<dbReference type="InterPro" id="IPR000760">
    <property type="entry name" value="Inositol_monophosphatase-like"/>
</dbReference>
<name>A0A7K0CGJ1_9ACTN</name>
<keyword evidence="5 6" id="KW-0460">Magnesium</keyword>
<protein>
    <recommendedName>
        <fullName evidence="2">inositol-phosphate phosphatase</fullName>
        <ecNumber evidence="2">3.1.3.25</ecNumber>
    </recommendedName>
</protein>
<evidence type="ECO:0000256" key="5">
    <source>
        <dbReference type="ARBA" id="ARBA00022842"/>
    </source>
</evidence>
<dbReference type="PRINTS" id="PR00377">
    <property type="entry name" value="IMPHPHTASES"/>
</dbReference>
<dbReference type="PROSITE" id="PS00629">
    <property type="entry name" value="IMP_1"/>
    <property type="match status" value="1"/>
</dbReference>
<comment type="caution">
    <text evidence="7">The sequence shown here is derived from an EMBL/GenBank/DDBJ whole genome shotgun (WGS) entry which is preliminary data.</text>
</comment>
<comment type="cofactor">
    <cofactor evidence="6">
        <name>Mg(2+)</name>
        <dbReference type="ChEBI" id="CHEBI:18420"/>
    </cofactor>
</comment>
<evidence type="ECO:0000313" key="8">
    <source>
        <dbReference type="Proteomes" id="UP000466345"/>
    </source>
</evidence>
<feature type="binding site" evidence="6">
    <location>
        <position position="78"/>
    </location>
    <ligand>
        <name>Mg(2+)</name>
        <dbReference type="ChEBI" id="CHEBI:18420"/>
        <label>1</label>
        <note>catalytic</note>
    </ligand>
</feature>
<dbReference type="InterPro" id="IPR020550">
    <property type="entry name" value="Inositol_monophosphatase_CS"/>
</dbReference>
<keyword evidence="3 6" id="KW-0479">Metal-binding</keyword>
<dbReference type="OrthoDB" id="9772456at2"/>
<evidence type="ECO:0000256" key="1">
    <source>
        <dbReference type="ARBA" id="ARBA00001033"/>
    </source>
</evidence>
<evidence type="ECO:0000313" key="7">
    <source>
        <dbReference type="EMBL" id="MQY12587.1"/>
    </source>
</evidence>
<dbReference type="AlphaFoldDB" id="A0A7K0CGJ1"/>
<dbReference type="SUPFAM" id="SSF56655">
    <property type="entry name" value="Carbohydrate phosphatase"/>
    <property type="match status" value="1"/>
</dbReference>
<dbReference type="InterPro" id="IPR020583">
    <property type="entry name" value="Inositol_monoP_metal-BS"/>
</dbReference>
<feature type="binding site" evidence="6">
    <location>
        <position position="226"/>
    </location>
    <ligand>
        <name>Mg(2+)</name>
        <dbReference type="ChEBI" id="CHEBI:18420"/>
        <label>1</label>
        <note>catalytic</note>
    </ligand>
</feature>
<dbReference type="GO" id="GO:0006020">
    <property type="term" value="P:inositol metabolic process"/>
    <property type="evidence" value="ECO:0007669"/>
    <property type="project" value="TreeGrafter"/>
</dbReference>
<dbReference type="GO" id="GO:0008934">
    <property type="term" value="F:inositol monophosphate 1-phosphatase activity"/>
    <property type="evidence" value="ECO:0007669"/>
    <property type="project" value="TreeGrafter"/>
</dbReference>
<accession>A0A7K0CGJ1</accession>
<dbReference type="EMBL" id="WEGJ01000007">
    <property type="protein sequence ID" value="MQY12587.1"/>
    <property type="molecule type" value="Genomic_DNA"/>
</dbReference>
<dbReference type="Pfam" id="PF00459">
    <property type="entry name" value="Inositol_P"/>
    <property type="match status" value="1"/>
</dbReference>
<reference evidence="7 8" key="1">
    <citation type="submission" date="2019-10" db="EMBL/GenBank/DDBJ databases">
        <title>Streptomyces smaragdinus sp. nov. and Streptomyces fabii sp. nov., isolated from the gut of fungus growing-termite Macrotermes natalensis.</title>
        <authorList>
            <person name="Schwitalla J."/>
            <person name="Benndorf R."/>
            <person name="Martin K."/>
            <person name="De Beer W."/>
            <person name="Kaster A.-K."/>
            <person name="Vollmers J."/>
            <person name="Poulsen M."/>
            <person name="Beemelmanns C."/>
        </authorList>
    </citation>
    <scope>NUCLEOTIDE SEQUENCE [LARGE SCALE GENOMIC DNA]</scope>
    <source>
        <strain evidence="7 8">RB5</strain>
    </source>
</reference>
<keyword evidence="8" id="KW-1185">Reference proteome</keyword>
<dbReference type="EC" id="3.1.3.25" evidence="2"/>
<feature type="binding site" evidence="6">
    <location>
        <position position="101"/>
    </location>
    <ligand>
        <name>Mg(2+)</name>
        <dbReference type="ChEBI" id="CHEBI:18420"/>
        <label>1</label>
        <note>catalytic</note>
    </ligand>
</feature>
<gene>
    <name evidence="7" type="ORF">SRB5_27230</name>
</gene>
<dbReference type="Proteomes" id="UP000466345">
    <property type="component" value="Unassembled WGS sequence"/>
</dbReference>
<proteinExistence type="predicted"/>
<dbReference type="GO" id="GO:0046872">
    <property type="term" value="F:metal ion binding"/>
    <property type="evidence" value="ECO:0007669"/>
    <property type="project" value="UniProtKB-KW"/>
</dbReference>
<sequence>MGRVIEDFLAGDGPALVEAALRQASADEVMPRWRQLEAHEIAEKRGPYDLVTVADQGAERHLARSLGALLPGSVVVGEEGVSEDPELLAAVGGDAPVWIVDPVDGTWYFAHGEQGFAMLVALAYRGEVVASWTYAPAHDVMAVAVRGGGARVDGELVSVGARAPGADLTVATSSPQYISDAEHRRLLRLETPGVARRNTGSAGLEYLRIARGELDAVAYTWENPWDHAAGLLLVTEAGGVHRTAGGVPFRVTGGNELPFVTARDEATLGHILGLLGGGA</sequence>
<dbReference type="GO" id="GO:0046854">
    <property type="term" value="P:phosphatidylinositol phosphate biosynthetic process"/>
    <property type="evidence" value="ECO:0007669"/>
    <property type="project" value="InterPro"/>
</dbReference>
<evidence type="ECO:0000256" key="6">
    <source>
        <dbReference type="PIRSR" id="PIRSR600760-2"/>
    </source>
</evidence>
<dbReference type="GO" id="GO:0007165">
    <property type="term" value="P:signal transduction"/>
    <property type="evidence" value="ECO:0007669"/>
    <property type="project" value="TreeGrafter"/>
</dbReference>
<feature type="binding site" evidence="6">
    <location>
        <position position="104"/>
    </location>
    <ligand>
        <name>Mg(2+)</name>
        <dbReference type="ChEBI" id="CHEBI:18420"/>
        <label>1</label>
        <note>catalytic</note>
    </ligand>
</feature>
<evidence type="ECO:0000256" key="3">
    <source>
        <dbReference type="ARBA" id="ARBA00022723"/>
    </source>
</evidence>
<organism evidence="7 8">
    <name type="scientific">Streptomyces smaragdinus</name>
    <dbReference type="NCBI Taxonomy" id="2585196"/>
    <lineage>
        <taxon>Bacteria</taxon>
        <taxon>Bacillati</taxon>
        <taxon>Actinomycetota</taxon>
        <taxon>Actinomycetes</taxon>
        <taxon>Kitasatosporales</taxon>
        <taxon>Streptomycetaceae</taxon>
        <taxon>Streptomyces</taxon>
    </lineage>
</organism>
<evidence type="ECO:0000256" key="2">
    <source>
        <dbReference type="ARBA" id="ARBA00013106"/>
    </source>
</evidence>
<dbReference type="PANTHER" id="PTHR20854">
    <property type="entry name" value="INOSITOL MONOPHOSPHATASE"/>
    <property type="match status" value="1"/>
</dbReference>